<keyword evidence="2" id="KW-0472">Membrane</keyword>
<feature type="transmembrane region" description="Helical" evidence="2">
    <location>
        <begin position="97"/>
        <end position="115"/>
    </location>
</feature>
<comment type="caution">
    <text evidence="4">The sequence shown here is derived from an EMBL/GenBank/DDBJ whole genome shotgun (WGS) entry which is preliminary data.</text>
</comment>
<feature type="compositionally biased region" description="Acidic residues" evidence="1">
    <location>
        <begin position="31"/>
        <end position="42"/>
    </location>
</feature>
<feature type="transmembrane region" description="Helical" evidence="2">
    <location>
        <begin position="278"/>
        <end position="297"/>
    </location>
</feature>
<name>A0A0L0VCG3_9BASI</name>
<evidence type="ECO:0000313" key="4">
    <source>
        <dbReference type="EMBL" id="KNE96958.1"/>
    </source>
</evidence>
<dbReference type="Gene3D" id="2.170.130.20">
    <property type="entry name" value="LCCL-like domain"/>
    <property type="match status" value="1"/>
</dbReference>
<dbReference type="OrthoDB" id="441660at2759"/>
<gene>
    <name evidence="4" type="ORF">PSTG_09693</name>
</gene>
<evidence type="ECO:0000256" key="1">
    <source>
        <dbReference type="SAM" id="MobiDB-lite"/>
    </source>
</evidence>
<dbReference type="InterPro" id="IPR051957">
    <property type="entry name" value="CRISP-LCCL_domain"/>
</dbReference>
<accession>A0A0L0VCG3</accession>
<feature type="transmembrane region" description="Helical" evidence="2">
    <location>
        <begin position="431"/>
        <end position="447"/>
    </location>
</feature>
<dbReference type="InterPro" id="IPR004043">
    <property type="entry name" value="LCCL"/>
</dbReference>
<organism evidence="4 5">
    <name type="scientific">Puccinia striiformis f. sp. tritici PST-78</name>
    <dbReference type="NCBI Taxonomy" id="1165861"/>
    <lineage>
        <taxon>Eukaryota</taxon>
        <taxon>Fungi</taxon>
        <taxon>Dikarya</taxon>
        <taxon>Basidiomycota</taxon>
        <taxon>Pucciniomycotina</taxon>
        <taxon>Pucciniomycetes</taxon>
        <taxon>Pucciniales</taxon>
        <taxon>Pucciniaceae</taxon>
        <taxon>Puccinia</taxon>
    </lineage>
</organism>
<evidence type="ECO:0000256" key="2">
    <source>
        <dbReference type="SAM" id="Phobius"/>
    </source>
</evidence>
<evidence type="ECO:0000313" key="5">
    <source>
        <dbReference type="Proteomes" id="UP000054564"/>
    </source>
</evidence>
<dbReference type="PROSITE" id="PS50820">
    <property type="entry name" value="LCCL"/>
    <property type="match status" value="1"/>
</dbReference>
<feature type="transmembrane region" description="Helical" evidence="2">
    <location>
        <begin position="397"/>
        <end position="419"/>
    </location>
</feature>
<protein>
    <recommendedName>
        <fullName evidence="3">LCCL domain-containing protein</fullName>
    </recommendedName>
</protein>
<dbReference type="PANTHER" id="PTHR31331:SF1">
    <property type="entry name" value="CYSTEINE RICH SECRETORY PROTEIN LCCL DOMAIN CONTAINING 2"/>
    <property type="match status" value="1"/>
</dbReference>
<keyword evidence="5" id="KW-1185">Reference proteome</keyword>
<feature type="transmembrane region" description="Helical" evidence="2">
    <location>
        <begin position="332"/>
        <end position="351"/>
    </location>
</feature>
<dbReference type="PANTHER" id="PTHR31331">
    <property type="entry name" value="LCCL DOMAIN PROTEIN (AFU_ORTHOLOGUE AFUA_5G08630)"/>
    <property type="match status" value="1"/>
</dbReference>
<sequence>MVSDVHSDNLESAMDHHSLNSIREQRPLLSDDTDDGNPDEVDDRYRRTSPTHNMTNYIKRKTIKLSSIAQQIFPKNGPNRLQTTRAHGHPTTADRRLIHQILFLVVWFLINSVLIRQSWLVSSLTEPGQFLQPREPEWLRCVGSFWLKDDGCGLNGRDCAQYRNLSVAFRCPSNCGASTGLRNPRVVGGQIANYQPLVVGGAGEGRRYRADSFVCQSAVHAGVISTRWGGCGVLKMLNRADDFTGSEANGIRSIDFPAPFPTSFVFLEDVYSSGCNDLRLVTIFFNVLSSVIFTIALGPSPKIFFWVLSFVGYWTVVVASEPRSLPPSWSESIGDFFPFLFVCYWLWNVSWTNTLQHISGHWAWVYLGPWWFGVTMNLTAGWVPLDRLTPHDIQQRPGALLALLILMSITLVLVCYQAWCLKQEKRFQKLRLPYILLGFVLVVLMFVPEHSVRIHHYLIGIFLSPLASARTNLSGVLQGFLLGMIQNGIARWSFASILERTSEVLGDGYSSEDVMPSFDLGNSGLINDFKDLKVSWKVEAEGKSTDPTLMVGVMVNDILSFIIPHINQSLIINNYLTNLTSSAVSTLSVPQLATAINQFFFRLAFFKNVDDQRTSEYTGPITFFVNNQTWLGPIPVI</sequence>
<dbReference type="InterPro" id="IPR036609">
    <property type="entry name" value="LCCL_sf"/>
</dbReference>
<dbReference type="STRING" id="1165861.A0A0L0VCG3"/>
<feature type="transmembrane region" description="Helical" evidence="2">
    <location>
        <begin position="363"/>
        <end position="385"/>
    </location>
</feature>
<feature type="region of interest" description="Disordered" evidence="1">
    <location>
        <begin position="1"/>
        <end position="50"/>
    </location>
</feature>
<feature type="compositionally biased region" description="Basic and acidic residues" evidence="1">
    <location>
        <begin position="1"/>
        <end position="26"/>
    </location>
</feature>
<dbReference type="Proteomes" id="UP000054564">
    <property type="component" value="Unassembled WGS sequence"/>
</dbReference>
<proteinExistence type="predicted"/>
<dbReference type="SUPFAM" id="SSF69848">
    <property type="entry name" value="LCCL domain"/>
    <property type="match status" value="1"/>
</dbReference>
<dbReference type="AlphaFoldDB" id="A0A0L0VCG3"/>
<reference evidence="5" key="1">
    <citation type="submission" date="2014-03" db="EMBL/GenBank/DDBJ databases">
        <title>The Genome Sequence of Puccinia striiformis f. sp. tritici PST-78.</title>
        <authorList>
            <consortium name="The Broad Institute Genome Sequencing Platform"/>
            <person name="Cuomo C."/>
            <person name="Hulbert S."/>
            <person name="Chen X."/>
            <person name="Walker B."/>
            <person name="Young S.K."/>
            <person name="Zeng Q."/>
            <person name="Gargeya S."/>
            <person name="Fitzgerald M."/>
            <person name="Haas B."/>
            <person name="Abouelleil A."/>
            <person name="Alvarado L."/>
            <person name="Arachchi H.M."/>
            <person name="Berlin A.M."/>
            <person name="Chapman S.B."/>
            <person name="Goldberg J."/>
            <person name="Griggs A."/>
            <person name="Gujja S."/>
            <person name="Hansen M."/>
            <person name="Howarth C."/>
            <person name="Imamovic A."/>
            <person name="Larimer J."/>
            <person name="McCowan C."/>
            <person name="Montmayeur A."/>
            <person name="Murphy C."/>
            <person name="Neiman D."/>
            <person name="Pearson M."/>
            <person name="Priest M."/>
            <person name="Roberts A."/>
            <person name="Saif S."/>
            <person name="Shea T."/>
            <person name="Sisk P."/>
            <person name="Sykes S."/>
            <person name="Wortman J."/>
            <person name="Nusbaum C."/>
            <person name="Birren B."/>
        </authorList>
    </citation>
    <scope>NUCLEOTIDE SEQUENCE [LARGE SCALE GENOMIC DNA]</scope>
    <source>
        <strain evidence="5">race PST-78</strain>
    </source>
</reference>
<dbReference type="EMBL" id="AJIL01000074">
    <property type="protein sequence ID" value="KNE96958.1"/>
    <property type="molecule type" value="Genomic_DNA"/>
</dbReference>
<dbReference type="Pfam" id="PF03815">
    <property type="entry name" value="LCCL"/>
    <property type="match status" value="1"/>
</dbReference>
<feature type="domain" description="LCCL" evidence="3">
    <location>
        <begin position="152"/>
        <end position="254"/>
    </location>
</feature>
<keyword evidence="2" id="KW-0812">Transmembrane</keyword>
<evidence type="ECO:0000259" key="3">
    <source>
        <dbReference type="PROSITE" id="PS50820"/>
    </source>
</evidence>
<keyword evidence="2" id="KW-1133">Transmembrane helix</keyword>